<evidence type="ECO:0000313" key="1">
    <source>
        <dbReference type="EMBL" id="KAF8440271.1"/>
    </source>
</evidence>
<dbReference type="AlphaFoldDB" id="A0AAD4GEE9"/>
<reference evidence="1" key="1">
    <citation type="submission" date="2019-10" db="EMBL/GenBank/DDBJ databases">
        <authorList>
            <consortium name="DOE Joint Genome Institute"/>
            <person name="Kuo A."/>
            <person name="Miyauchi S."/>
            <person name="Kiss E."/>
            <person name="Drula E."/>
            <person name="Kohler A."/>
            <person name="Sanchez-Garcia M."/>
            <person name="Andreopoulos B."/>
            <person name="Barry K.W."/>
            <person name="Bonito G."/>
            <person name="Buee M."/>
            <person name="Carver A."/>
            <person name="Chen C."/>
            <person name="Cichocki N."/>
            <person name="Clum A."/>
            <person name="Culley D."/>
            <person name="Crous P.W."/>
            <person name="Fauchery L."/>
            <person name="Girlanda M."/>
            <person name="Hayes R."/>
            <person name="Keri Z."/>
            <person name="LaButti K."/>
            <person name="Lipzen A."/>
            <person name="Lombard V."/>
            <person name="Magnuson J."/>
            <person name="Maillard F."/>
            <person name="Morin E."/>
            <person name="Murat C."/>
            <person name="Nolan M."/>
            <person name="Ohm R."/>
            <person name="Pangilinan J."/>
            <person name="Pereira M."/>
            <person name="Perotto S."/>
            <person name="Peter M."/>
            <person name="Riley R."/>
            <person name="Sitrit Y."/>
            <person name="Stielow B."/>
            <person name="Szollosi G."/>
            <person name="Zifcakova L."/>
            <person name="Stursova M."/>
            <person name="Spatafora J.W."/>
            <person name="Tedersoo L."/>
            <person name="Vaario L.-M."/>
            <person name="Yamada A."/>
            <person name="Yan M."/>
            <person name="Wang P."/>
            <person name="Xu J."/>
            <person name="Bruns T."/>
            <person name="Baldrian P."/>
            <person name="Vilgalys R."/>
            <person name="Henrissat B."/>
            <person name="Grigoriev I.V."/>
            <person name="Hibbett D."/>
            <person name="Nagy L.G."/>
            <person name="Martin F.M."/>
        </authorList>
    </citation>
    <scope>NUCLEOTIDE SEQUENCE</scope>
    <source>
        <strain evidence="1">BED1</strain>
    </source>
</reference>
<proteinExistence type="predicted"/>
<sequence length="192" mass="21777">MPLSFHTSTSFKDALKYGFYEFQNIHGWYCEVIADIGMHADLALGLRYTPPNTSGSFLHEPQSIQLMHWPGPGCTADHTLIETSTYMQTPKRKPDSLSFDPKLPKSVWVYVVMWFHSLSGKRRVQAVREAYSKAQDKSVVLQVASPDKNMVNAEVFLSMKHCGGTNWVSHTVHIQLLQLKNGSYDEGKLQQM</sequence>
<comment type="caution">
    <text evidence="1">The sequence shown here is derived from an EMBL/GenBank/DDBJ whole genome shotgun (WGS) entry which is preliminary data.</text>
</comment>
<gene>
    <name evidence="1" type="ORF">L210DRAFT_932002</name>
</gene>
<dbReference type="Proteomes" id="UP001194468">
    <property type="component" value="Unassembled WGS sequence"/>
</dbReference>
<keyword evidence="2" id="KW-1185">Reference proteome</keyword>
<protein>
    <submittedName>
        <fullName evidence="1">Uncharacterized protein</fullName>
    </submittedName>
</protein>
<reference evidence="1" key="2">
    <citation type="journal article" date="2020" name="Nat. Commun.">
        <title>Large-scale genome sequencing of mycorrhizal fungi provides insights into the early evolution of symbiotic traits.</title>
        <authorList>
            <person name="Miyauchi S."/>
            <person name="Kiss E."/>
            <person name="Kuo A."/>
            <person name="Drula E."/>
            <person name="Kohler A."/>
            <person name="Sanchez-Garcia M."/>
            <person name="Morin E."/>
            <person name="Andreopoulos B."/>
            <person name="Barry K.W."/>
            <person name="Bonito G."/>
            <person name="Buee M."/>
            <person name="Carver A."/>
            <person name="Chen C."/>
            <person name="Cichocki N."/>
            <person name="Clum A."/>
            <person name="Culley D."/>
            <person name="Crous P.W."/>
            <person name="Fauchery L."/>
            <person name="Girlanda M."/>
            <person name="Hayes R.D."/>
            <person name="Keri Z."/>
            <person name="LaButti K."/>
            <person name="Lipzen A."/>
            <person name="Lombard V."/>
            <person name="Magnuson J."/>
            <person name="Maillard F."/>
            <person name="Murat C."/>
            <person name="Nolan M."/>
            <person name="Ohm R.A."/>
            <person name="Pangilinan J."/>
            <person name="Pereira M.F."/>
            <person name="Perotto S."/>
            <person name="Peter M."/>
            <person name="Pfister S."/>
            <person name="Riley R."/>
            <person name="Sitrit Y."/>
            <person name="Stielow J.B."/>
            <person name="Szollosi G."/>
            <person name="Zifcakova L."/>
            <person name="Stursova M."/>
            <person name="Spatafora J.W."/>
            <person name="Tedersoo L."/>
            <person name="Vaario L.M."/>
            <person name="Yamada A."/>
            <person name="Yan M."/>
            <person name="Wang P."/>
            <person name="Xu J."/>
            <person name="Bruns T."/>
            <person name="Baldrian P."/>
            <person name="Vilgalys R."/>
            <person name="Dunand C."/>
            <person name="Henrissat B."/>
            <person name="Grigoriev I.V."/>
            <person name="Hibbett D."/>
            <person name="Nagy L.G."/>
            <person name="Martin F.M."/>
        </authorList>
    </citation>
    <scope>NUCLEOTIDE SEQUENCE</scope>
    <source>
        <strain evidence="1">BED1</strain>
    </source>
</reference>
<dbReference type="EMBL" id="WHUW01000012">
    <property type="protein sequence ID" value="KAF8440271.1"/>
    <property type="molecule type" value="Genomic_DNA"/>
</dbReference>
<organism evidence="1 2">
    <name type="scientific">Boletus edulis BED1</name>
    <dbReference type="NCBI Taxonomy" id="1328754"/>
    <lineage>
        <taxon>Eukaryota</taxon>
        <taxon>Fungi</taxon>
        <taxon>Dikarya</taxon>
        <taxon>Basidiomycota</taxon>
        <taxon>Agaricomycotina</taxon>
        <taxon>Agaricomycetes</taxon>
        <taxon>Agaricomycetidae</taxon>
        <taxon>Boletales</taxon>
        <taxon>Boletineae</taxon>
        <taxon>Boletaceae</taxon>
        <taxon>Boletoideae</taxon>
        <taxon>Boletus</taxon>
    </lineage>
</organism>
<name>A0AAD4GEE9_BOLED</name>
<evidence type="ECO:0000313" key="2">
    <source>
        <dbReference type="Proteomes" id="UP001194468"/>
    </source>
</evidence>
<accession>A0AAD4GEE9</accession>